<dbReference type="PANTHER" id="PTHR45089">
    <property type="entry name" value="DNAJ HEAT SHOCK AMINO-TERMINAL DOMAIN PROTEIN-RELATED"/>
    <property type="match status" value="1"/>
</dbReference>
<evidence type="ECO:0000259" key="2">
    <source>
        <dbReference type="PROSITE" id="PS50076"/>
    </source>
</evidence>
<dbReference type="EMBL" id="GDJX01000192">
    <property type="protein sequence ID" value="JAT67744.1"/>
    <property type="molecule type" value="Transcribed_RNA"/>
</dbReference>
<reference evidence="3" key="1">
    <citation type="submission" date="2015-07" db="EMBL/GenBank/DDBJ databases">
        <title>Transcriptome Assembly of Anthurium amnicola.</title>
        <authorList>
            <person name="Suzuki J."/>
        </authorList>
    </citation>
    <scope>NUCLEOTIDE SEQUENCE</scope>
</reference>
<dbReference type="AlphaFoldDB" id="A0A1D1YUT1"/>
<feature type="region of interest" description="Disordered" evidence="1">
    <location>
        <begin position="134"/>
        <end position="156"/>
    </location>
</feature>
<feature type="region of interest" description="Disordered" evidence="1">
    <location>
        <begin position="377"/>
        <end position="430"/>
    </location>
</feature>
<dbReference type="GO" id="GO:0005783">
    <property type="term" value="C:endoplasmic reticulum"/>
    <property type="evidence" value="ECO:0007669"/>
    <property type="project" value="UniProtKB-ARBA"/>
</dbReference>
<dbReference type="InterPro" id="IPR056988">
    <property type="entry name" value="Zn_ribbon_pln"/>
</dbReference>
<dbReference type="SUPFAM" id="SSF46565">
    <property type="entry name" value="Chaperone J-domain"/>
    <property type="match status" value="1"/>
</dbReference>
<evidence type="ECO:0000313" key="3">
    <source>
        <dbReference type="EMBL" id="JAT58376.1"/>
    </source>
</evidence>
<dbReference type="Pfam" id="PF00226">
    <property type="entry name" value="DnaJ"/>
    <property type="match status" value="1"/>
</dbReference>
<dbReference type="EMBL" id="GDJX01009560">
    <property type="protein sequence ID" value="JAT58376.1"/>
    <property type="molecule type" value="Transcribed_RNA"/>
</dbReference>
<dbReference type="PRINTS" id="PR00625">
    <property type="entry name" value="JDOMAIN"/>
</dbReference>
<dbReference type="InterPro" id="IPR036869">
    <property type="entry name" value="J_dom_sf"/>
</dbReference>
<feature type="compositionally biased region" description="Polar residues" evidence="1">
    <location>
        <begin position="851"/>
        <end position="861"/>
    </location>
</feature>
<dbReference type="PROSITE" id="PS50076">
    <property type="entry name" value="DNAJ_2"/>
    <property type="match status" value="1"/>
</dbReference>
<feature type="region of interest" description="Disordered" evidence="1">
    <location>
        <begin position="478"/>
        <end position="506"/>
    </location>
</feature>
<dbReference type="CDD" id="cd06257">
    <property type="entry name" value="DnaJ"/>
    <property type="match status" value="1"/>
</dbReference>
<gene>
    <name evidence="3" type="primary">cbpA_0</name>
    <name evidence="4" type="synonym">cbpA_3</name>
    <name evidence="4" type="ORF">g.93316</name>
    <name evidence="3" type="ORF">g.93318</name>
</gene>
<dbReference type="Gene3D" id="1.10.287.110">
    <property type="entry name" value="DnaJ domain"/>
    <property type="match status" value="1"/>
</dbReference>
<dbReference type="SMART" id="SM00271">
    <property type="entry name" value="DnaJ"/>
    <property type="match status" value="1"/>
</dbReference>
<protein>
    <submittedName>
        <fullName evidence="3">Curved DNA-binding protein</fullName>
    </submittedName>
</protein>
<feature type="compositionally biased region" description="Polar residues" evidence="1">
    <location>
        <begin position="230"/>
        <end position="265"/>
    </location>
</feature>
<dbReference type="Pfam" id="PF23551">
    <property type="entry name" value="Zn_ribbon_20"/>
    <property type="match status" value="1"/>
</dbReference>
<proteinExistence type="predicted"/>
<feature type="domain" description="J" evidence="2">
    <location>
        <begin position="66"/>
        <end position="130"/>
    </location>
</feature>
<feature type="region of interest" description="Disordered" evidence="1">
    <location>
        <begin position="323"/>
        <end position="356"/>
    </location>
</feature>
<evidence type="ECO:0000256" key="1">
    <source>
        <dbReference type="SAM" id="MobiDB-lite"/>
    </source>
</evidence>
<feature type="region of interest" description="Disordered" evidence="1">
    <location>
        <begin position="230"/>
        <end position="280"/>
    </location>
</feature>
<evidence type="ECO:0000313" key="4">
    <source>
        <dbReference type="EMBL" id="JAT67744.1"/>
    </source>
</evidence>
<sequence>MDCNKEEAVRARGIAEKRMQCRDFVGARKIALKAQQLFPDLENISQMLTVCEVHCSAETKVSGSEDWYRILQVEPTADESLIKKQYKKLAFLLHPDKNKFAGAESAFKLVGEAHRTLTDQAKRSLYDMKRKVTIPTVGQRPRPHQPDKSSNAKKQPGIRNIYQNNATAPFPQQQTQTAYAAQTFWTVCPSCGIRYQYYRTMINKALHCQKCSKPFIANDINARGMSPGLNSDHSSNLSGIQQNKDSQNQFAKSTGQQSPCMNAQGNSGGRPTVPGPGIRGGMKHVFGEGSRNEVKDKSQVDNGIKIEHKVKVEKVKLEKVNEKERVVQPSANPSRKHRRKMVVESSDSVGAESTDSDEIIIEESEYATAWDAEVTGCSPRRSTRQKHNVSYNEDSSSDDDVVTLIHTKQLRKKLHTDDQSPKSSSEDDDVVEVQINAGATTMSKSNLEGRKRGSISIEEDVENGNKLRKKCVDESGDFNVKDGSGGSSKGGVCPSPDDSKSELNSGTFTYPDPEFYDFGKDREQSCFDVDQIWAVYDNLDGMPRFYVQIRSVSSTGFKLRFTWLQYDPVGQAEMDWSDAELPVGCGNYIHGKKTENMDDILMFSHIVPLIKGSKRKSHGIYPRKGEAWAIFKDWDIKWSSNPDQHRQYEYEFVEILSDFSFDAGVNAAYLSKVKGFVSLFCHGGREGIRKLHVPSNELLRFSHMVPSYRMTGKEREGIPEGLYELDPGSLPSKLDETFASIALDEVQAQVENGGLVNGTRHFKSRTVERKSAYDLKNDFTFRNIEEANENIGVEKSLDSSDASVEGLNGACKKKHSRASGSLFTATEAERTVGGKGPSEWFVNKKENHLDTASNSRNNMEKNNVPMPKPSSSMDIQYPDPEFHNFESERSKGNFQTGQVWALYCEEDCFPKYYALVRKVNSEDLKVHVTWLEALSLLQEEIKWSDNDLPFACGRFRLHSGREASEGCLTLCTFSHLVQAELVAKGYYDIYPQVNEVWALYKNWNIEWKVSDIKNCSESGEYEVVEVLSSFASMVTVMILEKVDGFKAVFRSQRTFGVSNTMEIPRSEFLRFSHRIPSFRLTEEKGGKLRGYWELDPGSLPNILLRTSSD</sequence>
<dbReference type="PANTHER" id="PTHR45089:SF24">
    <property type="entry name" value="DNAJ HEAT SHOCK N-TERMINAL DOMAIN-CONTAINING PROTEIN"/>
    <property type="match status" value="1"/>
</dbReference>
<accession>A0A1D1YUT1</accession>
<organism evidence="3">
    <name type="scientific">Anthurium amnicola</name>
    <dbReference type="NCBI Taxonomy" id="1678845"/>
    <lineage>
        <taxon>Eukaryota</taxon>
        <taxon>Viridiplantae</taxon>
        <taxon>Streptophyta</taxon>
        <taxon>Embryophyta</taxon>
        <taxon>Tracheophyta</taxon>
        <taxon>Spermatophyta</taxon>
        <taxon>Magnoliopsida</taxon>
        <taxon>Liliopsida</taxon>
        <taxon>Araceae</taxon>
        <taxon>Pothoideae</taxon>
        <taxon>Potheae</taxon>
        <taxon>Anthurium</taxon>
    </lineage>
</organism>
<feature type="region of interest" description="Disordered" evidence="1">
    <location>
        <begin position="851"/>
        <end position="871"/>
    </location>
</feature>
<dbReference type="InterPro" id="IPR001623">
    <property type="entry name" value="DnaJ_domain"/>
</dbReference>
<name>A0A1D1YUT1_9ARAE</name>
<dbReference type="GO" id="GO:0003677">
    <property type="term" value="F:DNA binding"/>
    <property type="evidence" value="ECO:0007669"/>
    <property type="project" value="UniProtKB-KW"/>
</dbReference>
<keyword evidence="3" id="KW-0238">DNA-binding</keyword>
<dbReference type="InterPro" id="IPR024593">
    <property type="entry name" value="DUF3444"/>
</dbReference>
<dbReference type="Pfam" id="PF11926">
    <property type="entry name" value="DUF3444"/>
    <property type="match status" value="2"/>
</dbReference>